<dbReference type="EMBL" id="CP158568">
    <property type="protein sequence ID" value="XBY45314.1"/>
    <property type="molecule type" value="Genomic_DNA"/>
</dbReference>
<dbReference type="AlphaFoldDB" id="A0AAU7XB38"/>
<dbReference type="SMART" id="SM00382">
    <property type="entry name" value="AAA"/>
    <property type="match status" value="1"/>
</dbReference>
<gene>
    <name evidence="5" type="ORF">ABS361_03235</name>
</gene>
<dbReference type="PROSITE" id="PS00211">
    <property type="entry name" value="ABC_TRANSPORTER_1"/>
    <property type="match status" value="1"/>
</dbReference>
<dbReference type="CDD" id="cd03215">
    <property type="entry name" value="ABC_Carb_Monos_II"/>
    <property type="match status" value="1"/>
</dbReference>
<dbReference type="KEGG" id="mflg:ABS361_03235"/>
<dbReference type="Gene3D" id="3.40.50.300">
    <property type="entry name" value="P-loop containing nucleotide triphosphate hydrolases"/>
    <property type="match status" value="2"/>
</dbReference>
<dbReference type="InterPro" id="IPR017871">
    <property type="entry name" value="ABC_transporter-like_CS"/>
</dbReference>
<evidence type="ECO:0000256" key="2">
    <source>
        <dbReference type="ARBA" id="ARBA00022741"/>
    </source>
</evidence>
<evidence type="ECO:0000256" key="1">
    <source>
        <dbReference type="ARBA" id="ARBA00005417"/>
    </source>
</evidence>
<dbReference type="PROSITE" id="PS50893">
    <property type="entry name" value="ABC_TRANSPORTER_2"/>
    <property type="match status" value="2"/>
</dbReference>
<dbReference type="SUPFAM" id="SSF52540">
    <property type="entry name" value="P-loop containing nucleoside triphosphate hydrolases"/>
    <property type="match status" value="2"/>
</dbReference>
<dbReference type="RefSeq" id="WP_407050405.1">
    <property type="nucleotide sequence ID" value="NZ_CP158568.1"/>
</dbReference>
<dbReference type="InterPro" id="IPR003593">
    <property type="entry name" value="AAA+_ATPase"/>
</dbReference>
<dbReference type="InterPro" id="IPR003439">
    <property type="entry name" value="ABC_transporter-like_ATP-bd"/>
</dbReference>
<feature type="domain" description="ABC transporter" evidence="4">
    <location>
        <begin position="275"/>
        <end position="519"/>
    </location>
</feature>
<name>A0AAU7XB38_9HYPH</name>
<accession>A0AAU7XB38</accession>
<organism evidence="5">
    <name type="scientific">Methyloraptor flagellatus</name>
    <dbReference type="NCBI Taxonomy" id="3162530"/>
    <lineage>
        <taxon>Bacteria</taxon>
        <taxon>Pseudomonadati</taxon>
        <taxon>Pseudomonadota</taxon>
        <taxon>Alphaproteobacteria</taxon>
        <taxon>Hyphomicrobiales</taxon>
        <taxon>Ancalomicrobiaceae</taxon>
        <taxon>Methyloraptor</taxon>
    </lineage>
</organism>
<reference evidence="5" key="1">
    <citation type="submission" date="2024-06" db="EMBL/GenBank/DDBJ databases">
        <title>Methylostella associata gen. nov., sp. nov., a novel Ancalomicrobiaceae-affiliated facultatively methylotrophic bacteria that feed on methanotrophs of the genus Methylococcus.</title>
        <authorList>
            <person name="Saltykova V."/>
            <person name="Danilova O.V."/>
            <person name="Oshkin I.Y."/>
            <person name="Belova S.E."/>
            <person name="Pimenov N.V."/>
            <person name="Dedysh S.N."/>
        </authorList>
    </citation>
    <scope>NUCLEOTIDE SEQUENCE</scope>
    <source>
        <strain evidence="5">S20</strain>
    </source>
</reference>
<evidence type="ECO:0000256" key="3">
    <source>
        <dbReference type="ARBA" id="ARBA00022840"/>
    </source>
</evidence>
<feature type="domain" description="ABC transporter" evidence="4">
    <location>
        <begin position="22"/>
        <end position="257"/>
    </location>
</feature>
<dbReference type="InterPro" id="IPR050107">
    <property type="entry name" value="ABC_carbohydrate_import_ATPase"/>
</dbReference>
<dbReference type="GO" id="GO:0016887">
    <property type="term" value="F:ATP hydrolysis activity"/>
    <property type="evidence" value="ECO:0007669"/>
    <property type="project" value="InterPro"/>
</dbReference>
<keyword evidence="3 5" id="KW-0067">ATP-binding</keyword>
<protein>
    <submittedName>
        <fullName evidence="5">ABC transporter ATP-binding protein</fullName>
    </submittedName>
</protein>
<comment type="similarity">
    <text evidence="1">Belongs to the ABC transporter superfamily.</text>
</comment>
<dbReference type="Pfam" id="PF00005">
    <property type="entry name" value="ABC_tran"/>
    <property type="match status" value="2"/>
</dbReference>
<dbReference type="InterPro" id="IPR027417">
    <property type="entry name" value="P-loop_NTPase"/>
</dbReference>
<dbReference type="PANTHER" id="PTHR43790">
    <property type="entry name" value="CARBOHYDRATE TRANSPORT ATP-BINDING PROTEIN MG119-RELATED"/>
    <property type="match status" value="1"/>
</dbReference>
<evidence type="ECO:0000259" key="4">
    <source>
        <dbReference type="PROSITE" id="PS50893"/>
    </source>
</evidence>
<proteinExistence type="inferred from homology"/>
<keyword evidence="2" id="KW-0547">Nucleotide-binding</keyword>
<evidence type="ECO:0000313" key="5">
    <source>
        <dbReference type="EMBL" id="XBY45314.1"/>
    </source>
</evidence>
<dbReference type="CDD" id="cd03216">
    <property type="entry name" value="ABC_Carb_Monos_I"/>
    <property type="match status" value="1"/>
</dbReference>
<dbReference type="GO" id="GO:0005524">
    <property type="term" value="F:ATP binding"/>
    <property type="evidence" value="ECO:0007669"/>
    <property type="project" value="UniProtKB-KW"/>
</dbReference>
<dbReference type="PANTHER" id="PTHR43790:SF4">
    <property type="entry name" value="GUANOSINE IMPORT ATP-BINDING PROTEIN NUPO"/>
    <property type="match status" value="1"/>
</dbReference>
<sequence>MSAAALESETTASPSGMTAVGVETVGMTKIFGPLVALDDVSIKVRPGTLHALLGENGAGKSTLVKCMMGFYQPTRGQLMVDGHEVSCRNPRDAMKLKLGMVYQHFTLVPSLTAAENLVVSRTDCPAVIDWKTETARLEAFLETMPFRVPLKTPVSGLSAGEKQKLEILKQLYLDRRFLILDEPTSVLTPGEADEILGMLRGLTDAGRLTILMISHKFREVTAYADEVSVLRRGQYVGGGKVGELSVDAMARMMIGDTKIRERAARTPFTDPPTVLELTALHASDDEGLPAIAAIDLKVKAGEIVGIAGVSGNGQSELVEVLSGQRDLDDGRIFVRGEAFEPKREAMDRFKVFSLQEEPLRNAAVPRMSVAENMAFRTFDKPPIASAGGFLSPKPMKKIARELIARYRVKTPSPDTPIENLSGGNVQRAVLARELSGDVDVLVVANPCFGLDFASVSEIRTQIMEQRNRGAAVLLVSEDLDEILELADRVAVMSEGRITYVAPIGETDRQTIGHAMAGGHH</sequence>